<dbReference type="SUPFAM" id="SSF46689">
    <property type="entry name" value="Homeodomain-like"/>
    <property type="match status" value="1"/>
</dbReference>
<protein>
    <recommendedName>
        <fullName evidence="5">HTH tetR-type domain-containing protein</fullName>
    </recommendedName>
</protein>
<dbReference type="InterPro" id="IPR009057">
    <property type="entry name" value="Homeodomain-like_sf"/>
</dbReference>
<dbReference type="InterPro" id="IPR050109">
    <property type="entry name" value="HTH-type_TetR-like_transc_reg"/>
</dbReference>
<dbReference type="RefSeq" id="WP_189304185.1">
    <property type="nucleotide sequence ID" value="NZ_BMRP01000021.1"/>
</dbReference>
<comment type="caution">
    <text evidence="6">The sequence shown here is derived from an EMBL/GenBank/DDBJ whole genome shotgun (WGS) entry which is preliminary data.</text>
</comment>
<keyword evidence="3" id="KW-0804">Transcription</keyword>
<evidence type="ECO:0000313" key="7">
    <source>
        <dbReference type="Proteomes" id="UP000654471"/>
    </source>
</evidence>
<evidence type="ECO:0000256" key="3">
    <source>
        <dbReference type="ARBA" id="ARBA00023163"/>
    </source>
</evidence>
<dbReference type="Pfam" id="PF00440">
    <property type="entry name" value="TetR_N"/>
    <property type="match status" value="1"/>
</dbReference>
<evidence type="ECO:0000256" key="2">
    <source>
        <dbReference type="ARBA" id="ARBA00023125"/>
    </source>
</evidence>
<sequence length="284" mass="29893">MSDGGAVPSRADARRNRALVLQAARSAFEERGLRVPLGEIARRAGVGAGTVYRHFPSKEALFKASIRDRMRLFADTATDLSDVDDPGGVFFRFLASVVRLAARNRALCDALEAAGEDGPVSSDQASRGPEREFVAALGVLLVRAQEAGAVRADVELEDLRVLLVGCTAMERRRAGGTGPADGGAGPGAASAGRMTALMLDGLRVDRTITELPPVPPMRNETGVEAGTVTGNGVRNASRSEARCQVCGNVIEVARTGRPARYCGGACRQKAHRARARGRARDGTS</sequence>
<dbReference type="EMBL" id="BMRP01000021">
    <property type="protein sequence ID" value="GGU81219.1"/>
    <property type="molecule type" value="Genomic_DNA"/>
</dbReference>
<keyword evidence="2 4" id="KW-0238">DNA-binding</keyword>
<gene>
    <name evidence="6" type="ORF">GCM10010211_54150</name>
</gene>
<evidence type="ECO:0000256" key="4">
    <source>
        <dbReference type="PROSITE-ProRule" id="PRU00335"/>
    </source>
</evidence>
<evidence type="ECO:0000256" key="1">
    <source>
        <dbReference type="ARBA" id="ARBA00023015"/>
    </source>
</evidence>
<proteinExistence type="predicted"/>
<keyword evidence="1" id="KW-0805">Transcription regulation</keyword>
<evidence type="ECO:0000313" key="6">
    <source>
        <dbReference type="EMBL" id="GGU81219.1"/>
    </source>
</evidence>
<feature type="domain" description="HTH tetR-type" evidence="5">
    <location>
        <begin position="14"/>
        <end position="73"/>
    </location>
</feature>
<reference evidence="7" key="1">
    <citation type="journal article" date="2019" name="Int. J. Syst. Evol. Microbiol.">
        <title>The Global Catalogue of Microorganisms (GCM) 10K type strain sequencing project: providing services to taxonomists for standard genome sequencing and annotation.</title>
        <authorList>
            <consortium name="The Broad Institute Genomics Platform"/>
            <consortium name="The Broad Institute Genome Sequencing Center for Infectious Disease"/>
            <person name="Wu L."/>
            <person name="Ma J."/>
        </authorList>
    </citation>
    <scope>NUCLEOTIDE SEQUENCE [LARGE SCALE GENOMIC DNA]</scope>
    <source>
        <strain evidence="7">JCM 3399</strain>
    </source>
</reference>
<evidence type="ECO:0000259" key="5">
    <source>
        <dbReference type="PROSITE" id="PS50977"/>
    </source>
</evidence>
<accession>A0ABQ2VDS8</accession>
<dbReference type="PANTHER" id="PTHR30055:SF234">
    <property type="entry name" value="HTH-TYPE TRANSCRIPTIONAL REGULATOR BETI"/>
    <property type="match status" value="1"/>
</dbReference>
<dbReference type="InterPro" id="IPR049445">
    <property type="entry name" value="TetR_SbtR-like_C"/>
</dbReference>
<feature type="DNA-binding region" description="H-T-H motif" evidence="4">
    <location>
        <begin position="36"/>
        <end position="55"/>
    </location>
</feature>
<dbReference type="PANTHER" id="PTHR30055">
    <property type="entry name" value="HTH-TYPE TRANSCRIPTIONAL REGULATOR RUTR"/>
    <property type="match status" value="1"/>
</dbReference>
<dbReference type="Gene3D" id="1.10.357.10">
    <property type="entry name" value="Tetracycline Repressor, domain 2"/>
    <property type="match status" value="1"/>
</dbReference>
<dbReference type="InterPro" id="IPR001647">
    <property type="entry name" value="HTH_TetR"/>
</dbReference>
<dbReference type="Pfam" id="PF21597">
    <property type="entry name" value="TetR_C_43"/>
    <property type="match status" value="1"/>
</dbReference>
<dbReference type="SUPFAM" id="SSF48498">
    <property type="entry name" value="Tetracyclin repressor-like, C-terminal domain"/>
    <property type="match status" value="1"/>
</dbReference>
<keyword evidence="7" id="KW-1185">Reference proteome</keyword>
<dbReference type="PRINTS" id="PR00455">
    <property type="entry name" value="HTHTETR"/>
</dbReference>
<dbReference type="PROSITE" id="PS50977">
    <property type="entry name" value="HTH_TETR_2"/>
    <property type="match status" value="1"/>
</dbReference>
<dbReference type="InterPro" id="IPR036271">
    <property type="entry name" value="Tet_transcr_reg_TetR-rel_C_sf"/>
</dbReference>
<dbReference type="Proteomes" id="UP000654471">
    <property type="component" value="Unassembled WGS sequence"/>
</dbReference>
<name>A0ABQ2VDS8_9ACTN</name>
<organism evidence="6 7">
    <name type="scientific">Streptomyces albospinus</name>
    <dbReference type="NCBI Taxonomy" id="285515"/>
    <lineage>
        <taxon>Bacteria</taxon>
        <taxon>Bacillati</taxon>
        <taxon>Actinomycetota</taxon>
        <taxon>Actinomycetes</taxon>
        <taxon>Kitasatosporales</taxon>
        <taxon>Streptomycetaceae</taxon>
        <taxon>Streptomyces</taxon>
    </lineage>
</organism>